<gene>
    <name evidence="1" type="ORF">TKK_016616</name>
</gene>
<evidence type="ECO:0000313" key="2">
    <source>
        <dbReference type="Proteomes" id="UP001627154"/>
    </source>
</evidence>
<reference evidence="1 2" key="1">
    <citation type="journal article" date="2024" name="bioRxiv">
        <title>A reference genome for Trichogramma kaykai: A tiny desert-dwelling parasitoid wasp with competing sex-ratio distorters.</title>
        <authorList>
            <person name="Culotta J."/>
            <person name="Lindsey A.R."/>
        </authorList>
    </citation>
    <scope>NUCLEOTIDE SEQUENCE [LARGE SCALE GENOMIC DNA]</scope>
    <source>
        <strain evidence="1 2">KSX58</strain>
    </source>
</reference>
<dbReference type="Proteomes" id="UP001627154">
    <property type="component" value="Unassembled WGS sequence"/>
</dbReference>
<protein>
    <submittedName>
        <fullName evidence="1">Uncharacterized protein</fullName>
    </submittedName>
</protein>
<dbReference type="AlphaFoldDB" id="A0ABD2W5M0"/>
<accession>A0ABD2W5M0</accession>
<dbReference type="EMBL" id="JBJJXI010000134">
    <property type="protein sequence ID" value="KAL3388387.1"/>
    <property type="molecule type" value="Genomic_DNA"/>
</dbReference>
<organism evidence="1 2">
    <name type="scientific">Trichogramma kaykai</name>
    <dbReference type="NCBI Taxonomy" id="54128"/>
    <lineage>
        <taxon>Eukaryota</taxon>
        <taxon>Metazoa</taxon>
        <taxon>Ecdysozoa</taxon>
        <taxon>Arthropoda</taxon>
        <taxon>Hexapoda</taxon>
        <taxon>Insecta</taxon>
        <taxon>Pterygota</taxon>
        <taxon>Neoptera</taxon>
        <taxon>Endopterygota</taxon>
        <taxon>Hymenoptera</taxon>
        <taxon>Apocrita</taxon>
        <taxon>Proctotrupomorpha</taxon>
        <taxon>Chalcidoidea</taxon>
        <taxon>Trichogrammatidae</taxon>
        <taxon>Trichogramma</taxon>
    </lineage>
</organism>
<comment type="caution">
    <text evidence="1">The sequence shown here is derived from an EMBL/GenBank/DDBJ whole genome shotgun (WGS) entry which is preliminary data.</text>
</comment>
<sequence length="112" mass="13167">MSVDFGFTDRELEIVKRNLEIAMRHAIDYFESRYYEISGADGCDLNLVFNYAAKFLQRGPTIGERNVFSGKNIRRLFWEEKEKGNVVLASLIEEKLCNNDYVQTYKYNKYDA</sequence>
<evidence type="ECO:0000313" key="1">
    <source>
        <dbReference type="EMBL" id="KAL3388387.1"/>
    </source>
</evidence>
<proteinExistence type="predicted"/>
<keyword evidence="2" id="KW-1185">Reference proteome</keyword>
<name>A0ABD2W5M0_9HYME</name>